<keyword evidence="1" id="KW-0677">Repeat</keyword>
<dbReference type="AlphaFoldDB" id="A0A7S2QRY3"/>
<feature type="region of interest" description="Disordered" evidence="2">
    <location>
        <begin position="38"/>
        <end position="75"/>
    </location>
</feature>
<organism evidence="4">
    <name type="scientific">Norrisiella sphaerica</name>
    <dbReference type="NCBI Taxonomy" id="552664"/>
    <lineage>
        <taxon>Eukaryota</taxon>
        <taxon>Sar</taxon>
        <taxon>Rhizaria</taxon>
        <taxon>Cercozoa</taxon>
        <taxon>Chlorarachniophyceae</taxon>
        <taxon>Norrisiella</taxon>
    </lineage>
</organism>
<evidence type="ECO:0000259" key="3">
    <source>
        <dbReference type="Pfam" id="PF00626"/>
    </source>
</evidence>
<gene>
    <name evidence="4" type="ORF">NSPH01132_LOCUS38</name>
</gene>
<feature type="domain" description="Gelsolin-like" evidence="3">
    <location>
        <begin position="231"/>
        <end position="298"/>
    </location>
</feature>
<dbReference type="InterPro" id="IPR007122">
    <property type="entry name" value="Villin/Gelsolin"/>
</dbReference>
<dbReference type="PANTHER" id="PTHR11977">
    <property type="entry name" value="VILLIN"/>
    <property type="match status" value="1"/>
</dbReference>
<dbReference type="PANTHER" id="PTHR11977:SF51">
    <property type="entry name" value="PROTEIN FLIGHTLESS-1 HOMOLOG"/>
    <property type="match status" value="1"/>
</dbReference>
<dbReference type="SMART" id="SM00262">
    <property type="entry name" value="GEL"/>
    <property type="match status" value="2"/>
</dbReference>
<dbReference type="Gene3D" id="3.40.20.10">
    <property type="entry name" value="Severin"/>
    <property type="match status" value="2"/>
</dbReference>
<feature type="domain" description="Gelsolin-like" evidence="3">
    <location>
        <begin position="105"/>
        <end position="187"/>
    </location>
</feature>
<reference evidence="4" key="1">
    <citation type="submission" date="2021-01" db="EMBL/GenBank/DDBJ databases">
        <authorList>
            <person name="Corre E."/>
            <person name="Pelletier E."/>
            <person name="Niang G."/>
            <person name="Scheremetjew M."/>
            <person name="Finn R."/>
            <person name="Kale V."/>
            <person name="Holt S."/>
            <person name="Cochrane G."/>
            <person name="Meng A."/>
            <person name="Brown T."/>
            <person name="Cohen L."/>
        </authorList>
    </citation>
    <scope>NUCLEOTIDE SEQUENCE</scope>
    <source>
        <strain evidence="4">BC52</strain>
    </source>
</reference>
<dbReference type="Pfam" id="PF00626">
    <property type="entry name" value="Gelsolin"/>
    <property type="match status" value="2"/>
</dbReference>
<dbReference type="InterPro" id="IPR007123">
    <property type="entry name" value="Gelsolin-like_dom"/>
</dbReference>
<evidence type="ECO:0000256" key="2">
    <source>
        <dbReference type="SAM" id="MobiDB-lite"/>
    </source>
</evidence>
<proteinExistence type="predicted"/>
<protein>
    <recommendedName>
        <fullName evidence="3">Gelsolin-like domain-containing protein</fullName>
    </recommendedName>
</protein>
<name>A0A7S2QRY3_9EUKA</name>
<dbReference type="GO" id="GO:0051015">
    <property type="term" value="F:actin filament binding"/>
    <property type="evidence" value="ECO:0007669"/>
    <property type="project" value="InterPro"/>
</dbReference>
<dbReference type="InterPro" id="IPR029006">
    <property type="entry name" value="ADF-H/Gelsolin-like_dom_sf"/>
</dbReference>
<evidence type="ECO:0000256" key="1">
    <source>
        <dbReference type="ARBA" id="ARBA00022737"/>
    </source>
</evidence>
<dbReference type="EMBL" id="HBHC01000071">
    <property type="protein sequence ID" value="CAD9649941.1"/>
    <property type="molecule type" value="Transcribed_RNA"/>
</dbReference>
<sequence length="366" mass="41584">MTETGYRCSPNVARIFQNREPEEFLELFDTGIVILAPPDGGDIAPPPPPMPSGDKMGSAHLEEQQPGLSAGKSDAISPKTESAMRFWRRMFHIRGASETLSRTHEVPCECSSLNSTDAFVVQETTSKFFIWYGALCSKIERTRAARAAVHIYSNLTEREDEEEEEEEIDLDRVFITVHEGKEPDRFWEAVGGKGNYTKFEASDTDQIANERLQNPILFEITLNRHYLMPRPILDYTSEDLHDSGVYMLDLHMWLFVWIGRRASERLVDGSMELAKAVVADRKGSKVVAVQAGKEPPEFTHAFLGWHEVRPFCDPYAKRAEKLAELGVVGRVLDVVPEDVQILREKRCKKEKKYRMNLTTGASTHYM</sequence>
<accession>A0A7S2QRY3</accession>
<evidence type="ECO:0000313" key="4">
    <source>
        <dbReference type="EMBL" id="CAD9649941.1"/>
    </source>
</evidence>
<dbReference type="SUPFAM" id="SSF55753">
    <property type="entry name" value="Actin depolymerizing proteins"/>
    <property type="match status" value="2"/>
</dbReference>